<feature type="chain" id="PRO_5043351066" description="FRAS1-related extracellular matrix protein N-terminal domain-containing protein" evidence="6">
    <location>
        <begin position="28"/>
        <end position="1379"/>
    </location>
</feature>
<dbReference type="InterPro" id="IPR045658">
    <property type="entry name" value="FRAS1-rel_N"/>
</dbReference>
<dbReference type="InterPro" id="IPR051561">
    <property type="entry name" value="FRAS1_ECM"/>
</dbReference>
<dbReference type="GO" id="GO:0009653">
    <property type="term" value="P:anatomical structure morphogenesis"/>
    <property type="evidence" value="ECO:0007669"/>
    <property type="project" value="TreeGrafter"/>
</dbReference>
<feature type="repeat" description="CSPG" evidence="5">
    <location>
        <begin position="1286"/>
        <end position="1379"/>
    </location>
</feature>
<keyword evidence="9" id="KW-1185">Reference proteome</keyword>
<evidence type="ECO:0000256" key="1">
    <source>
        <dbReference type="ARBA" id="ARBA00022723"/>
    </source>
</evidence>
<evidence type="ECO:0000256" key="3">
    <source>
        <dbReference type="ARBA" id="ARBA00022737"/>
    </source>
</evidence>
<comment type="caution">
    <text evidence="8">The sequence shown here is derived from an EMBL/GenBank/DDBJ whole genome shotgun (WGS) entry which is preliminary data.</text>
</comment>
<feature type="repeat" description="CSPG" evidence="5">
    <location>
        <begin position="512"/>
        <end position="606"/>
    </location>
</feature>
<gene>
    <name evidence="8" type="ORF">U0070_011824</name>
</gene>
<sequence length="1379" mass="153722">MNSSGCTGPKVLLFLLLRLLLLHLDLANSTFISINRGLRVMKGSSAFLSGDHLKFAIPKEKDACRVEVVMNEPITQRVGKLTPQVFDCHFLPNEVQYAHNGCPILDEDSVKLRLYRFTETDTFMETFLLRVHLVEPDCNIIRLSGNTLEVTEFYGLSQAIDKNLLQFDYDRTANLDCTIRLDPVGTHLPAHGSLVTLNRKAEGPRGDQPHSFFSETQLKCPGGSCALGLQEVGSLRVSCEEFLMMGLRYQHTRPPSPNVDYIAIQLDLTDRRSKTTYKSESAWLPVSIRVGIPNQAPRAAFMAMFVLEVDQFILTPLTTSVLDCEEDETPKPLLVFNITKAPPQGYVTHLLDHTRPISSFTWKDLSDIQVAYQPPNSSYPERRHYKLEVEVNDFFFERSAPITVHISIRTADTNAPRVSWNTGLNLLEGQSRAITWEQFQIVDNDDIGAVQLVTIEGKGFLFTVADLQAGVVRYHHDDSDSTKDFVAFRIFDGQHSSHHKFPINILPKDDSPPFLITNIAIELEEGQTVLIQGSMLRASDVDSSDDYIFFNITRFPQAGEIMKKPGPGLVGYPVPGFLQRDLFSGIIYYRHFGGEIFGDSFEFVLWDSHEPPNLSGPQMVTIHISPVADQLPKEAPGISRHLVVKETEVAYITKKHLHFLDTESQDGELVYTVTRPPCFFFSHRHLDAGKLFMVDSIPKLTKNPTALGLRSFTQHAVNHMKVAYMPPMQDIGPTPRHVQFTVSVRNQRGGTLHGICFNITILPVDNQVPEVLTNTLRVVEGGQCTVSTENILVSDVDTPLDDICLSLREMPLHGRVELNGFPLNPRGTFSWKDLHTLKVRLENFVFPVNDEPPVLKADLIPVMHCSEGGEATITPDYIFATDADSDDLKLLFLIARQPQHGVVRKAGIRVDSFSQGDVISGAVTYKHTGGEIGLAPCLDTIILVVSDGEASPLVNDCCYNGPDPSAPLHESFPMYELNITVHPVDNQPPSVIIGTLTTHHLTATDPDTAPDDLEFVLVSHPQFGYLENTLPSAGFEKSNKGISIASFRWRDMKALHINYVQSRHLRVEPTADQFTVYATDGKGRSLETTFHVIINPTNDEAPDFVVQNITVSEGQRTELDSSIISAADRDVPKDPLLFSIPRKPQHGLLISAAISKESPQIKQEIHNFSMDLLKAGMKLAYVHDDSESLADSFVIQLSDGKHTILKTISVAITPVNDEKPTLSKKLQQLTQIRGIRQIGRDWVPLSAGMQCTQEDVDLNLLRYTHTGKMDSQNKDSFAFHLWDGDNRSPVFDCHIIIKDSQKANGDRGFLSTATLLAVDGADKPEELLYLITSPPQYGQVEYVHYPGVPITSFSQMDIAGQTVCYIHKSRAAVPSDSFR</sequence>
<organism evidence="8 9">
    <name type="scientific">Myodes glareolus</name>
    <name type="common">Bank vole</name>
    <name type="synonym">Clethrionomys glareolus</name>
    <dbReference type="NCBI Taxonomy" id="447135"/>
    <lineage>
        <taxon>Eukaryota</taxon>
        <taxon>Metazoa</taxon>
        <taxon>Chordata</taxon>
        <taxon>Craniata</taxon>
        <taxon>Vertebrata</taxon>
        <taxon>Euteleostomi</taxon>
        <taxon>Mammalia</taxon>
        <taxon>Eutheria</taxon>
        <taxon>Euarchontoglires</taxon>
        <taxon>Glires</taxon>
        <taxon>Rodentia</taxon>
        <taxon>Myomorpha</taxon>
        <taxon>Muroidea</taxon>
        <taxon>Cricetidae</taxon>
        <taxon>Arvicolinae</taxon>
        <taxon>Myodes</taxon>
    </lineage>
</organism>
<feature type="signal peptide" evidence="6">
    <location>
        <begin position="1"/>
        <end position="27"/>
    </location>
</feature>
<evidence type="ECO:0000256" key="5">
    <source>
        <dbReference type="PROSITE-ProRule" id="PRU01201"/>
    </source>
</evidence>
<feature type="repeat" description="CSPG" evidence="5">
    <location>
        <begin position="1100"/>
        <end position="1198"/>
    </location>
</feature>
<protein>
    <recommendedName>
        <fullName evidence="7">FRAS1-related extracellular matrix protein N-terminal domain-containing protein</fullName>
    </recommendedName>
</protein>
<dbReference type="Proteomes" id="UP001488838">
    <property type="component" value="Unassembled WGS sequence"/>
</dbReference>
<feature type="domain" description="FRAS1-related extracellular matrix protein N-terminal" evidence="7">
    <location>
        <begin position="33"/>
        <end position="264"/>
    </location>
</feature>
<evidence type="ECO:0000256" key="2">
    <source>
        <dbReference type="ARBA" id="ARBA00022729"/>
    </source>
</evidence>
<evidence type="ECO:0000256" key="6">
    <source>
        <dbReference type="SAM" id="SignalP"/>
    </source>
</evidence>
<evidence type="ECO:0000313" key="9">
    <source>
        <dbReference type="Proteomes" id="UP001488838"/>
    </source>
</evidence>
<keyword evidence="2 6" id="KW-0732">Signal</keyword>
<feature type="repeat" description="CSPG" evidence="5">
    <location>
        <begin position="976"/>
        <end position="1079"/>
    </location>
</feature>
<dbReference type="Pfam" id="PF19309">
    <property type="entry name" value="Frem_N"/>
    <property type="match status" value="1"/>
</dbReference>
<feature type="repeat" description="CSPG" evidence="5">
    <location>
        <begin position="767"/>
        <end position="858"/>
    </location>
</feature>
<dbReference type="PANTHER" id="PTHR45739:SF7">
    <property type="entry name" value="FRAS1-RELATED EXTRACELLULAR MATRIX PROTEIN 1"/>
    <property type="match status" value="1"/>
</dbReference>
<accession>A0AAW0K1L6</accession>
<dbReference type="PANTHER" id="PTHR45739">
    <property type="entry name" value="MATRIX PROTEIN, PUTATIVE-RELATED"/>
    <property type="match status" value="1"/>
</dbReference>
<keyword evidence="1" id="KW-0479">Metal-binding</keyword>
<keyword evidence="3" id="KW-0677">Repeat</keyword>
<dbReference type="GO" id="GO:0046872">
    <property type="term" value="F:metal ion binding"/>
    <property type="evidence" value="ECO:0007669"/>
    <property type="project" value="UniProtKB-KW"/>
</dbReference>
<keyword evidence="4" id="KW-0325">Glycoprotein</keyword>
<evidence type="ECO:0000256" key="4">
    <source>
        <dbReference type="ARBA" id="ARBA00023180"/>
    </source>
</evidence>
<feature type="repeat" description="CSPG" evidence="5">
    <location>
        <begin position="633"/>
        <end position="745"/>
    </location>
</feature>
<reference evidence="8 9" key="1">
    <citation type="journal article" date="2023" name="bioRxiv">
        <title>Conserved and derived expression patterns and positive selection on dental genes reveal complex evolutionary context of ever-growing rodent molars.</title>
        <authorList>
            <person name="Calamari Z.T."/>
            <person name="Song A."/>
            <person name="Cohen E."/>
            <person name="Akter M."/>
            <person name="Roy R.D."/>
            <person name="Hallikas O."/>
            <person name="Christensen M.M."/>
            <person name="Li P."/>
            <person name="Marangoni P."/>
            <person name="Jernvall J."/>
            <person name="Klein O.D."/>
        </authorList>
    </citation>
    <scope>NUCLEOTIDE SEQUENCE [LARGE SCALE GENOMIC DNA]</scope>
    <source>
        <strain evidence="8">V071</strain>
    </source>
</reference>
<evidence type="ECO:0000313" key="8">
    <source>
        <dbReference type="EMBL" id="KAK7832376.1"/>
    </source>
</evidence>
<proteinExistence type="predicted"/>
<dbReference type="PROSITE" id="PS51854">
    <property type="entry name" value="CSPG"/>
    <property type="match status" value="8"/>
</dbReference>
<feature type="repeat" description="CSPG" evidence="5">
    <location>
        <begin position="851"/>
        <end position="946"/>
    </location>
</feature>
<dbReference type="EMBL" id="JBBHLL010000010">
    <property type="protein sequence ID" value="KAK7832376.1"/>
    <property type="molecule type" value="Genomic_DNA"/>
</dbReference>
<feature type="repeat" description="CSPG" evidence="5">
    <location>
        <begin position="296"/>
        <end position="390"/>
    </location>
</feature>
<evidence type="ECO:0000259" key="7">
    <source>
        <dbReference type="Pfam" id="PF19309"/>
    </source>
</evidence>
<dbReference type="InterPro" id="IPR039005">
    <property type="entry name" value="CSPG_rpt"/>
</dbReference>
<name>A0AAW0K1L6_MYOGA</name>
<dbReference type="Pfam" id="PF16184">
    <property type="entry name" value="Cadherin_3"/>
    <property type="match status" value="9"/>
</dbReference>